<dbReference type="Proteomes" id="UP000318422">
    <property type="component" value="Unassembled WGS sequence"/>
</dbReference>
<dbReference type="AlphaFoldDB" id="A0A4Y4CN17"/>
<dbReference type="EMBL" id="BJNV01000006">
    <property type="protein sequence ID" value="GEC94351.1"/>
    <property type="molecule type" value="Genomic_DNA"/>
</dbReference>
<evidence type="ECO:0000313" key="1">
    <source>
        <dbReference type="EMBL" id="GEC94351.1"/>
    </source>
</evidence>
<dbReference type="RefSeq" id="WP_170182876.1">
    <property type="nucleotide sequence ID" value="NZ_BJNV01000006.1"/>
</dbReference>
<sequence length="104" mass="11404">MTPHSLVPITDIKPGAELAEALRDAGGALLRPAGYVLAEADLENLQRRGIEAIAIVTPRDPAEDSRLREAARARVLHIFRHSAEAPEAQALLHAVLAFRQEHFR</sequence>
<reference evidence="1 2" key="1">
    <citation type="submission" date="2019-06" db="EMBL/GenBank/DDBJ databases">
        <title>Whole genome shotgun sequence of Zoogloea ramigera NBRC 15342.</title>
        <authorList>
            <person name="Hosoyama A."/>
            <person name="Uohara A."/>
            <person name="Ohji S."/>
            <person name="Ichikawa N."/>
        </authorList>
    </citation>
    <scope>NUCLEOTIDE SEQUENCE [LARGE SCALE GENOMIC DNA]</scope>
    <source>
        <strain evidence="1 2">NBRC 15342</strain>
    </source>
</reference>
<keyword evidence="2" id="KW-1185">Reference proteome</keyword>
<proteinExistence type="predicted"/>
<accession>A0A4Y4CN17</accession>
<organism evidence="1 2">
    <name type="scientific">Zoogloea ramigera</name>
    <dbReference type="NCBI Taxonomy" id="350"/>
    <lineage>
        <taxon>Bacteria</taxon>
        <taxon>Pseudomonadati</taxon>
        <taxon>Pseudomonadota</taxon>
        <taxon>Betaproteobacteria</taxon>
        <taxon>Rhodocyclales</taxon>
        <taxon>Zoogloeaceae</taxon>
        <taxon>Zoogloea</taxon>
    </lineage>
</organism>
<protein>
    <submittedName>
        <fullName evidence="1">Uncharacterized protein</fullName>
    </submittedName>
</protein>
<comment type="caution">
    <text evidence="1">The sequence shown here is derived from an EMBL/GenBank/DDBJ whole genome shotgun (WGS) entry which is preliminary data.</text>
</comment>
<gene>
    <name evidence="1" type="ORF">ZRA01_04240</name>
</gene>
<evidence type="ECO:0000313" key="2">
    <source>
        <dbReference type="Proteomes" id="UP000318422"/>
    </source>
</evidence>
<name>A0A4Y4CN17_ZOORA</name>